<comment type="caution">
    <text evidence="3">The sequence shown here is derived from an EMBL/GenBank/DDBJ whole genome shotgun (WGS) entry which is preliminary data.</text>
</comment>
<keyword evidence="2" id="KW-0560">Oxidoreductase</keyword>
<keyword evidence="4" id="KW-1185">Reference proteome</keyword>
<reference evidence="3 4" key="1">
    <citation type="submission" date="2023-09" db="EMBL/GenBank/DDBJ databases">
        <title>Description of three actinobacteria isolated from air of manufacturing shop in a pharmaceutical factory.</title>
        <authorList>
            <person name="Zhang D.-F."/>
        </authorList>
    </citation>
    <scope>NUCLEOTIDE SEQUENCE [LARGE SCALE GENOMIC DNA]</scope>
    <source>
        <strain evidence="3 4">LY-0111</strain>
    </source>
</reference>
<organism evidence="3 4">
    <name type="scientific">Nesterenkonia aerolata</name>
    <dbReference type="NCBI Taxonomy" id="3074079"/>
    <lineage>
        <taxon>Bacteria</taxon>
        <taxon>Bacillati</taxon>
        <taxon>Actinomycetota</taxon>
        <taxon>Actinomycetes</taxon>
        <taxon>Micrococcales</taxon>
        <taxon>Micrococcaceae</taxon>
        <taxon>Nesterenkonia</taxon>
    </lineage>
</organism>
<evidence type="ECO:0000313" key="3">
    <source>
        <dbReference type="EMBL" id="MDR8020379.1"/>
    </source>
</evidence>
<dbReference type="InterPro" id="IPR002347">
    <property type="entry name" value="SDR_fam"/>
</dbReference>
<name>A0ABU2DV77_9MICC</name>
<gene>
    <name evidence="3" type="ORF">RIL96_12500</name>
</gene>
<evidence type="ECO:0000256" key="2">
    <source>
        <dbReference type="ARBA" id="ARBA00023002"/>
    </source>
</evidence>
<evidence type="ECO:0000256" key="1">
    <source>
        <dbReference type="ARBA" id="ARBA00006484"/>
    </source>
</evidence>
<dbReference type="PRINTS" id="PR00081">
    <property type="entry name" value="GDHRDH"/>
</dbReference>
<sequence length="280" mass="30534">MPSRRTVVITGASAGIGAAAARRLADREDTRLILLGRNRQRTAGLAEALGAEHLIADFTELDQVRAVAEQLRARCARIDVLALNAAAIHRHRRRTVDGFDTTLQVNHLAPALLTELLEEPLHAAGAAVVVTASRAERHAKLTTPLDIHQLHSRHHWCPHHAYANSKLGNVLFARSLARHRPALRPVSFHPGIINTGLAAALPLRHRFLYRSAGIAAPLTVADGGANLVHFIDGTPGRCWQPGVHYDADRTRPRLSALAAAEDAAEAHWQLTRRMLGLTLR</sequence>
<dbReference type="Proteomes" id="UP001251870">
    <property type="component" value="Unassembled WGS sequence"/>
</dbReference>
<dbReference type="EMBL" id="JAVKGR010000025">
    <property type="protein sequence ID" value="MDR8020379.1"/>
    <property type="molecule type" value="Genomic_DNA"/>
</dbReference>
<dbReference type="Gene3D" id="3.40.50.720">
    <property type="entry name" value="NAD(P)-binding Rossmann-like Domain"/>
    <property type="match status" value="1"/>
</dbReference>
<accession>A0ABU2DV77</accession>
<dbReference type="PANTHER" id="PTHR24320">
    <property type="entry name" value="RETINOL DEHYDROGENASE"/>
    <property type="match status" value="1"/>
</dbReference>
<dbReference type="Pfam" id="PF00106">
    <property type="entry name" value="adh_short"/>
    <property type="match status" value="1"/>
</dbReference>
<comment type="similarity">
    <text evidence="1">Belongs to the short-chain dehydrogenases/reductases (SDR) family.</text>
</comment>
<dbReference type="SUPFAM" id="SSF51735">
    <property type="entry name" value="NAD(P)-binding Rossmann-fold domains"/>
    <property type="match status" value="1"/>
</dbReference>
<evidence type="ECO:0000313" key="4">
    <source>
        <dbReference type="Proteomes" id="UP001251870"/>
    </source>
</evidence>
<protein>
    <submittedName>
        <fullName evidence="3">SDR family NAD(P)-dependent oxidoreductase</fullName>
    </submittedName>
</protein>
<proteinExistence type="inferred from homology"/>
<dbReference type="RefSeq" id="WP_310549359.1">
    <property type="nucleotide sequence ID" value="NZ_JAVKGR010000025.1"/>
</dbReference>
<dbReference type="PANTHER" id="PTHR24320:SF148">
    <property type="entry name" value="NAD(P)-BINDING ROSSMANN-FOLD SUPERFAMILY PROTEIN"/>
    <property type="match status" value="1"/>
</dbReference>
<dbReference type="InterPro" id="IPR036291">
    <property type="entry name" value="NAD(P)-bd_dom_sf"/>
</dbReference>